<evidence type="ECO:0000256" key="1">
    <source>
        <dbReference type="ARBA" id="ARBA00004173"/>
    </source>
</evidence>
<dbReference type="PANTHER" id="PTHR20863">
    <property type="entry name" value="ACYL CARRIER PROTEIN"/>
    <property type="match status" value="1"/>
</dbReference>
<proteinExistence type="inferred from homology"/>
<evidence type="ECO:0000256" key="6">
    <source>
        <dbReference type="ARBA" id="ARBA00022516"/>
    </source>
</evidence>
<keyword evidence="4" id="KW-0813">Transport</keyword>
<dbReference type="InterPro" id="IPR009081">
    <property type="entry name" value="PP-bd_ACP"/>
</dbReference>
<dbReference type="GO" id="GO:0000036">
    <property type="term" value="F:acyl carrier activity"/>
    <property type="evidence" value="ECO:0007669"/>
    <property type="project" value="TreeGrafter"/>
</dbReference>
<dbReference type="NCBIfam" id="NF002148">
    <property type="entry name" value="PRK00982.1-2"/>
    <property type="match status" value="1"/>
</dbReference>
<comment type="subcellular location">
    <subcellularLocation>
        <location evidence="1">Mitochondrion</location>
    </subcellularLocation>
</comment>
<evidence type="ECO:0000256" key="11">
    <source>
        <dbReference type="ARBA" id="ARBA00023098"/>
    </source>
</evidence>
<dbReference type="InterPro" id="IPR006162">
    <property type="entry name" value="Ppantetheine_attach_site"/>
</dbReference>
<dbReference type="HAMAP" id="MF_01217">
    <property type="entry name" value="Acyl_carrier"/>
    <property type="match status" value="1"/>
</dbReference>
<evidence type="ECO:0000256" key="7">
    <source>
        <dbReference type="ARBA" id="ARBA00022553"/>
    </source>
</evidence>
<reference evidence="16 17" key="1">
    <citation type="journal article" date="2018" name="Mol. Ecol.">
        <title>The obligate alkalophilic soda-lake fungus Sodiomyces alkalinus has shifted to a protein diet.</title>
        <authorList>
            <person name="Grum-Grzhimaylo A.A."/>
            <person name="Falkoski D.L."/>
            <person name="van den Heuvel J."/>
            <person name="Valero-Jimenez C.A."/>
            <person name="Min B."/>
            <person name="Choi I.G."/>
            <person name="Lipzen A."/>
            <person name="Daum C.G."/>
            <person name="Aanen D.K."/>
            <person name="Tsang A."/>
            <person name="Henrissat B."/>
            <person name="Bilanenko E.N."/>
            <person name="de Vries R.P."/>
            <person name="van Kan J.A.L."/>
            <person name="Grigoriev I.V."/>
            <person name="Debets A.J.M."/>
        </authorList>
    </citation>
    <scope>NUCLEOTIDE SEQUENCE [LARGE SCALE GENOMIC DNA]</scope>
    <source>
        <strain evidence="16 17">F11</strain>
    </source>
</reference>
<dbReference type="EMBL" id="ML119056">
    <property type="protein sequence ID" value="ROT37785.1"/>
    <property type="molecule type" value="Genomic_DNA"/>
</dbReference>
<dbReference type="Gene3D" id="1.10.1200.10">
    <property type="entry name" value="ACP-like"/>
    <property type="match status" value="1"/>
</dbReference>
<keyword evidence="12" id="KW-0496">Mitochondrion</keyword>
<dbReference type="AlphaFoldDB" id="A0A3N2PTE0"/>
<evidence type="ECO:0000256" key="5">
    <source>
        <dbReference type="ARBA" id="ARBA00022450"/>
    </source>
</evidence>
<evidence type="ECO:0000256" key="12">
    <source>
        <dbReference type="ARBA" id="ARBA00023128"/>
    </source>
</evidence>
<dbReference type="STRING" id="1314773.A0A3N2PTE0"/>
<keyword evidence="5 14" id="KW-0596">Phosphopantetheine</keyword>
<feature type="domain" description="Carrier" evidence="15">
    <location>
        <begin position="61"/>
        <end position="137"/>
    </location>
</feature>
<evidence type="ECO:0000256" key="13">
    <source>
        <dbReference type="ARBA" id="ARBA00023160"/>
    </source>
</evidence>
<evidence type="ECO:0000256" key="3">
    <source>
        <dbReference type="ARBA" id="ARBA00010930"/>
    </source>
</evidence>
<evidence type="ECO:0000256" key="8">
    <source>
        <dbReference type="ARBA" id="ARBA00022832"/>
    </source>
</evidence>
<keyword evidence="11" id="KW-0443">Lipid metabolism</keyword>
<keyword evidence="17" id="KW-1185">Reference proteome</keyword>
<evidence type="ECO:0000313" key="16">
    <source>
        <dbReference type="EMBL" id="ROT37785.1"/>
    </source>
</evidence>
<dbReference type="RefSeq" id="XP_028465591.1">
    <property type="nucleotide sequence ID" value="XM_028612920.1"/>
</dbReference>
<keyword evidence="6 14" id="KW-0444">Lipid biosynthesis</keyword>
<dbReference type="GO" id="GO:0099128">
    <property type="term" value="C:mitochondrial [2Fe-2S] assembly complex"/>
    <property type="evidence" value="ECO:0007669"/>
    <property type="project" value="UniProtKB-ARBA"/>
</dbReference>
<dbReference type="FunFam" id="1.10.1200.10:FF:000003">
    <property type="entry name" value="Acyl carrier protein"/>
    <property type="match status" value="1"/>
</dbReference>
<name>A0A3N2PTE0_SODAK</name>
<dbReference type="SUPFAM" id="SSF47336">
    <property type="entry name" value="ACP-like"/>
    <property type="match status" value="1"/>
</dbReference>
<dbReference type="NCBIfam" id="TIGR00517">
    <property type="entry name" value="acyl_carrier"/>
    <property type="match status" value="1"/>
</dbReference>
<dbReference type="Proteomes" id="UP000272025">
    <property type="component" value="Unassembled WGS sequence"/>
</dbReference>
<sequence>MFRSAVLRTASAAARVARPSVALRAPLARQPVLAASAPRLVAAWKPLGVRMYSAGGALTKNEVETRITTLLNGFDKVNDPKNITSSAHFANDLGLDSLDAVEVVMAIEEEFSIEIPDKDADTIHSVNQAVEYILSQPDAQ</sequence>
<keyword evidence="10" id="KW-0249">Electron transport</keyword>
<dbReference type="OrthoDB" id="448946at2759"/>
<keyword evidence="13 14" id="KW-0275">Fatty acid biosynthesis</keyword>
<evidence type="ECO:0000256" key="4">
    <source>
        <dbReference type="ARBA" id="ARBA00022448"/>
    </source>
</evidence>
<dbReference type="PANTHER" id="PTHR20863:SF28">
    <property type="entry name" value="ACYL CARRIER PROTEIN, MITOCHONDRIAL"/>
    <property type="match status" value="1"/>
</dbReference>
<evidence type="ECO:0000256" key="9">
    <source>
        <dbReference type="ARBA" id="ARBA00022946"/>
    </source>
</evidence>
<organism evidence="16 17">
    <name type="scientific">Sodiomyces alkalinus (strain CBS 110278 / VKM F-3762 / F11)</name>
    <name type="common">Alkaliphilic filamentous fungus</name>
    <dbReference type="NCBI Taxonomy" id="1314773"/>
    <lineage>
        <taxon>Eukaryota</taxon>
        <taxon>Fungi</taxon>
        <taxon>Dikarya</taxon>
        <taxon>Ascomycota</taxon>
        <taxon>Pezizomycotina</taxon>
        <taxon>Sordariomycetes</taxon>
        <taxon>Hypocreomycetidae</taxon>
        <taxon>Glomerellales</taxon>
        <taxon>Plectosphaerellaceae</taxon>
        <taxon>Sodiomyces</taxon>
    </lineage>
</organism>
<protein>
    <recommendedName>
        <fullName evidence="14">Acyl carrier protein</fullName>
    </recommendedName>
</protein>
<dbReference type="Pfam" id="PF00550">
    <property type="entry name" value="PP-binding"/>
    <property type="match status" value="1"/>
</dbReference>
<comment type="function">
    <text evidence="14">Carrier of the growing fatty acid chain in fatty acid biosynthesis.</text>
</comment>
<dbReference type="GeneID" id="39581398"/>
<comment type="pathway">
    <text evidence="2">Lipid metabolism; fatty acid biosynthesis.</text>
</comment>
<gene>
    <name evidence="16" type="ORF">SODALDRAFT_340154</name>
</gene>
<dbReference type="PROSITE" id="PS50075">
    <property type="entry name" value="CARRIER"/>
    <property type="match status" value="1"/>
</dbReference>
<dbReference type="PROSITE" id="PS00012">
    <property type="entry name" value="PHOSPHOPANTETHEINE"/>
    <property type="match status" value="1"/>
</dbReference>
<evidence type="ECO:0000256" key="14">
    <source>
        <dbReference type="RuleBase" id="RU000722"/>
    </source>
</evidence>
<keyword evidence="9" id="KW-0809">Transit peptide</keyword>
<accession>A0A3N2PTE0</accession>
<evidence type="ECO:0000256" key="10">
    <source>
        <dbReference type="ARBA" id="ARBA00022982"/>
    </source>
</evidence>
<keyword evidence="8" id="KW-0276">Fatty acid metabolism</keyword>
<evidence type="ECO:0000313" key="17">
    <source>
        <dbReference type="Proteomes" id="UP000272025"/>
    </source>
</evidence>
<comment type="similarity">
    <text evidence="3">Belongs to the acyl carrier protein (ACP) family.</text>
</comment>
<dbReference type="GO" id="GO:0000035">
    <property type="term" value="F:acyl binding"/>
    <property type="evidence" value="ECO:0007669"/>
    <property type="project" value="TreeGrafter"/>
</dbReference>
<dbReference type="InterPro" id="IPR036736">
    <property type="entry name" value="ACP-like_sf"/>
</dbReference>
<keyword evidence="7" id="KW-0597">Phosphoprotein</keyword>
<evidence type="ECO:0000259" key="15">
    <source>
        <dbReference type="PROSITE" id="PS50075"/>
    </source>
</evidence>
<dbReference type="InterPro" id="IPR003231">
    <property type="entry name" value="ACP"/>
</dbReference>
<evidence type="ECO:0000256" key="2">
    <source>
        <dbReference type="ARBA" id="ARBA00005194"/>
    </source>
</evidence>